<feature type="signal peptide" evidence="2">
    <location>
        <begin position="1"/>
        <end position="33"/>
    </location>
</feature>
<proteinExistence type="predicted"/>
<reference evidence="3 4" key="1">
    <citation type="submission" date="2020-02" db="EMBL/GenBank/DDBJ databases">
        <title>Whole-genome analyses of novel actinobacteria.</title>
        <authorList>
            <person name="Sahin N."/>
            <person name="Tokatli A."/>
        </authorList>
    </citation>
    <scope>NUCLEOTIDE SEQUENCE [LARGE SCALE GENOMIC DNA]</scope>
    <source>
        <strain evidence="3 4">YC419</strain>
    </source>
</reference>
<feature type="transmembrane region" description="Helical" evidence="1">
    <location>
        <begin position="144"/>
        <end position="166"/>
    </location>
</feature>
<organism evidence="3 4">
    <name type="scientific">Streptomyces ureilyticus</name>
    <dbReference type="NCBI Taxonomy" id="1775131"/>
    <lineage>
        <taxon>Bacteria</taxon>
        <taxon>Bacillati</taxon>
        <taxon>Actinomycetota</taxon>
        <taxon>Actinomycetes</taxon>
        <taxon>Kitasatosporales</taxon>
        <taxon>Streptomycetaceae</taxon>
        <taxon>Streptomyces</taxon>
    </lineage>
</organism>
<evidence type="ECO:0000256" key="2">
    <source>
        <dbReference type="SAM" id="SignalP"/>
    </source>
</evidence>
<comment type="caution">
    <text evidence="3">The sequence shown here is derived from an EMBL/GenBank/DDBJ whole genome shotgun (WGS) entry which is preliminary data.</text>
</comment>
<evidence type="ECO:0000313" key="4">
    <source>
        <dbReference type="Proteomes" id="UP001518140"/>
    </source>
</evidence>
<keyword evidence="1" id="KW-0812">Transmembrane</keyword>
<evidence type="ECO:0000256" key="1">
    <source>
        <dbReference type="SAM" id="Phobius"/>
    </source>
</evidence>
<gene>
    <name evidence="3" type="ORF">G6048_21315</name>
</gene>
<feature type="chain" id="PRO_5047032640" evidence="2">
    <location>
        <begin position="34"/>
        <end position="194"/>
    </location>
</feature>
<dbReference type="EMBL" id="JAAKZX010000065">
    <property type="protein sequence ID" value="NGO44592.1"/>
    <property type="molecule type" value="Genomic_DNA"/>
</dbReference>
<name>A0ABX0DRS2_9ACTN</name>
<dbReference type="Proteomes" id="UP001518140">
    <property type="component" value="Unassembled WGS sequence"/>
</dbReference>
<protein>
    <submittedName>
        <fullName evidence="3">Uncharacterized protein</fullName>
    </submittedName>
</protein>
<accession>A0ABX0DRS2</accession>
<keyword evidence="1" id="KW-0472">Membrane</keyword>
<dbReference type="RefSeq" id="WP_165341167.1">
    <property type="nucleotide sequence ID" value="NZ_JAAKZX010000065.1"/>
</dbReference>
<keyword evidence="4" id="KW-1185">Reference proteome</keyword>
<evidence type="ECO:0000313" key="3">
    <source>
        <dbReference type="EMBL" id="NGO44592.1"/>
    </source>
</evidence>
<sequence length="194" mass="20961">MSGRETQTRIAVHALCAAAMTLAVLMVASPSSAATTHVQASSATRQTRCESPGKVYTQKVFVKHKGKARIDSIPLFLVCQPNGNVAIVDHEGKSYQDLDDFRANNEILSEDDEITLPRDFPSVDTSRDRELMTVSGKTNSIASWVWWLTGGIAVVVVTSGGGALWLRARRRSARALTSDDVTATPSAASERVDE</sequence>
<keyword evidence="1" id="KW-1133">Transmembrane helix</keyword>
<keyword evidence="2" id="KW-0732">Signal</keyword>